<dbReference type="SUPFAM" id="SSF51905">
    <property type="entry name" value="FAD/NAD(P)-binding domain"/>
    <property type="match status" value="1"/>
</dbReference>
<name>L8JSV5_9BACT</name>
<dbReference type="STRING" id="1237149.C900_01921"/>
<accession>L8JSV5</accession>
<protein>
    <recommendedName>
        <fullName evidence="6">Glucose-methanol-choline oxidoreductase N-terminal domain-containing protein</fullName>
    </recommendedName>
</protein>
<comment type="similarity">
    <text evidence="2">Belongs to the GMC oxidoreductase family.</text>
</comment>
<dbReference type="PANTHER" id="PTHR42784">
    <property type="entry name" value="PYRANOSE 2-OXIDASE"/>
    <property type="match status" value="1"/>
</dbReference>
<dbReference type="Proteomes" id="UP000011135">
    <property type="component" value="Unassembled WGS sequence"/>
</dbReference>
<comment type="caution">
    <text evidence="7">The sequence shown here is derived from an EMBL/GenBank/DDBJ whole genome shotgun (WGS) entry which is preliminary data.</text>
</comment>
<evidence type="ECO:0000256" key="3">
    <source>
        <dbReference type="ARBA" id="ARBA00022630"/>
    </source>
</evidence>
<dbReference type="EMBL" id="AMZN01000028">
    <property type="protein sequence ID" value="ELR72056.1"/>
    <property type="molecule type" value="Genomic_DNA"/>
</dbReference>
<comment type="cofactor">
    <cofactor evidence="1">
        <name>FAD</name>
        <dbReference type="ChEBI" id="CHEBI:57692"/>
    </cofactor>
</comment>
<dbReference type="AlphaFoldDB" id="L8JSV5"/>
<dbReference type="Gene3D" id="3.50.50.60">
    <property type="entry name" value="FAD/NAD(P)-binding domain"/>
    <property type="match status" value="2"/>
</dbReference>
<keyword evidence="4" id="KW-0274">FAD</keyword>
<keyword evidence="3" id="KW-0285">Flavoprotein</keyword>
<gene>
    <name evidence="7" type="ORF">C900_01921</name>
</gene>
<proteinExistence type="inferred from homology"/>
<dbReference type="OrthoDB" id="9785276at2"/>
<evidence type="ECO:0000313" key="8">
    <source>
        <dbReference type="Proteomes" id="UP000011135"/>
    </source>
</evidence>
<evidence type="ECO:0000259" key="6">
    <source>
        <dbReference type="Pfam" id="PF00732"/>
    </source>
</evidence>
<dbReference type="InterPro" id="IPR051473">
    <property type="entry name" value="P2Ox-like"/>
</dbReference>
<dbReference type="RefSeq" id="WP_009579365.1">
    <property type="nucleotide sequence ID" value="NZ_AMZN01000028.1"/>
</dbReference>
<sequence>MENQKAANEYDVIIVGSGTCGATIARELIRHKKKVLILERGGNRPLSDSFFKTMSITDMVKLGDKLMTMRALTTGGSTALYLAVADLPPLDVFSSLGIDLTQELEEAKKEVPIARLPNELISPQTLRLHEGALQLGYEGEIKTMFIDPSKCTTGYSYDAKWKARTFVQEAIGNGATLINNAMVTKVLVENNKAVGVEYKVKKKQVKVYGEKVILAAGAAASPIILRDSGIKEVEKNGFYIDPNCGLFGTIPGLKAKNNFMGCWAMQLDDDIQIGDLNATKSFYRVMMLASGKPERLFSFSKSIGIGVKVKDEPGGELLENNRYHKQLTEQDYSKLRKGEDVAEEILKSAGAKNIFRSSYGATNLGGTISIKKHLDDKLQTEFENLFVCDGSIIPGDVRISPNLTLICLAKYLAKHLLSPQLVAVTETEN</sequence>
<dbReference type="InterPro" id="IPR036188">
    <property type="entry name" value="FAD/NAD-bd_sf"/>
</dbReference>
<evidence type="ECO:0000256" key="1">
    <source>
        <dbReference type="ARBA" id="ARBA00001974"/>
    </source>
</evidence>
<dbReference type="Pfam" id="PF00732">
    <property type="entry name" value="GMC_oxred_N"/>
    <property type="match status" value="1"/>
</dbReference>
<evidence type="ECO:0000256" key="4">
    <source>
        <dbReference type="ARBA" id="ARBA00022827"/>
    </source>
</evidence>
<dbReference type="InterPro" id="IPR000172">
    <property type="entry name" value="GMC_OxRdtase_N"/>
</dbReference>
<evidence type="ECO:0000313" key="7">
    <source>
        <dbReference type="EMBL" id="ELR72056.1"/>
    </source>
</evidence>
<feature type="domain" description="Glucose-methanol-choline oxidoreductase N-terminal" evidence="6">
    <location>
        <begin position="101"/>
        <end position="232"/>
    </location>
</feature>
<dbReference type="eggNOG" id="COG2303">
    <property type="taxonomic scope" value="Bacteria"/>
</dbReference>
<reference evidence="7 8" key="1">
    <citation type="submission" date="2012-12" db="EMBL/GenBank/DDBJ databases">
        <title>Genome assembly of Fulvivirga imtechensis AK7.</title>
        <authorList>
            <person name="Nupur N."/>
            <person name="Khatri I."/>
            <person name="Kumar R."/>
            <person name="Subramanian S."/>
            <person name="Pinnaka A."/>
        </authorList>
    </citation>
    <scope>NUCLEOTIDE SEQUENCE [LARGE SCALE GENOMIC DNA]</scope>
    <source>
        <strain evidence="7 8">AK7</strain>
    </source>
</reference>
<dbReference type="PANTHER" id="PTHR42784:SF1">
    <property type="entry name" value="PYRANOSE 2-OXIDASE"/>
    <property type="match status" value="1"/>
</dbReference>
<organism evidence="7 8">
    <name type="scientific">Fulvivirga imtechensis AK7</name>
    <dbReference type="NCBI Taxonomy" id="1237149"/>
    <lineage>
        <taxon>Bacteria</taxon>
        <taxon>Pseudomonadati</taxon>
        <taxon>Bacteroidota</taxon>
        <taxon>Cytophagia</taxon>
        <taxon>Cytophagales</taxon>
        <taxon>Fulvivirgaceae</taxon>
        <taxon>Fulvivirga</taxon>
    </lineage>
</organism>
<evidence type="ECO:0000256" key="5">
    <source>
        <dbReference type="ARBA" id="ARBA00023002"/>
    </source>
</evidence>
<keyword evidence="8" id="KW-1185">Reference proteome</keyword>
<dbReference type="PATRIC" id="fig|1237149.3.peg.1876"/>
<evidence type="ECO:0000256" key="2">
    <source>
        <dbReference type="ARBA" id="ARBA00010790"/>
    </source>
</evidence>
<dbReference type="GO" id="GO:0050660">
    <property type="term" value="F:flavin adenine dinucleotide binding"/>
    <property type="evidence" value="ECO:0007669"/>
    <property type="project" value="InterPro"/>
</dbReference>
<dbReference type="GO" id="GO:0016614">
    <property type="term" value="F:oxidoreductase activity, acting on CH-OH group of donors"/>
    <property type="evidence" value="ECO:0007669"/>
    <property type="project" value="InterPro"/>
</dbReference>
<keyword evidence="5" id="KW-0560">Oxidoreductase</keyword>